<feature type="transmembrane region" description="Helical" evidence="12">
    <location>
        <begin position="318"/>
        <end position="335"/>
    </location>
</feature>
<evidence type="ECO:0000259" key="14">
    <source>
        <dbReference type="PROSITE" id="PS51098"/>
    </source>
</evidence>
<dbReference type="Pfam" id="PF02378">
    <property type="entry name" value="PTS_EIIC"/>
    <property type="match status" value="1"/>
</dbReference>
<dbReference type="Gene3D" id="3.30.1360.60">
    <property type="entry name" value="Glucose permease domain IIB"/>
    <property type="match status" value="1"/>
</dbReference>
<evidence type="ECO:0000256" key="11">
    <source>
        <dbReference type="PROSITE-ProRule" id="PRU00421"/>
    </source>
</evidence>
<dbReference type="CDD" id="cd00212">
    <property type="entry name" value="PTS_IIB_glc"/>
    <property type="match status" value="1"/>
</dbReference>
<feature type="transmembrane region" description="Helical" evidence="12">
    <location>
        <begin position="372"/>
        <end position="389"/>
    </location>
</feature>
<keyword evidence="4" id="KW-0762">Sugar transport</keyword>
<feature type="transmembrane region" description="Helical" evidence="12">
    <location>
        <begin position="87"/>
        <end position="111"/>
    </location>
</feature>
<evidence type="ECO:0000313" key="16">
    <source>
        <dbReference type="EMBL" id="GAA2102109.1"/>
    </source>
</evidence>
<protein>
    <submittedName>
        <fullName evidence="16">Uncharacterized protein</fullName>
    </submittedName>
</protein>
<evidence type="ECO:0000256" key="2">
    <source>
        <dbReference type="ARBA" id="ARBA00022448"/>
    </source>
</evidence>
<gene>
    <name evidence="16" type="ORF">GCM10009726_12880</name>
</gene>
<feature type="transmembrane region" description="Helical" evidence="12">
    <location>
        <begin position="291"/>
        <end position="311"/>
    </location>
</feature>
<evidence type="ECO:0000256" key="6">
    <source>
        <dbReference type="ARBA" id="ARBA00022683"/>
    </source>
</evidence>
<evidence type="ECO:0000313" key="17">
    <source>
        <dbReference type="Proteomes" id="UP001501161"/>
    </source>
</evidence>
<keyword evidence="3" id="KW-1003">Cell membrane</keyword>
<feature type="transmembrane region" description="Helical" evidence="12">
    <location>
        <begin position="123"/>
        <end position="141"/>
    </location>
</feature>
<proteinExistence type="predicted"/>
<dbReference type="InterPro" id="IPR013013">
    <property type="entry name" value="PTS_EIIC_1"/>
</dbReference>
<evidence type="ECO:0000256" key="1">
    <source>
        <dbReference type="ARBA" id="ARBA00004651"/>
    </source>
</evidence>
<dbReference type="InterPro" id="IPR011055">
    <property type="entry name" value="Dup_hybrid_motif"/>
</dbReference>
<feature type="transmembrane region" description="Helical" evidence="12">
    <location>
        <begin position="50"/>
        <end position="67"/>
    </location>
</feature>
<accession>A0ABN2X2S9</accession>
<dbReference type="NCBIfam" id="TIGR00830">
    <property type="entry name" value="PTBA"/>
    <property type="match status" value="1"/>
</dbReference>
<dbReference type="InterPro" id="IPR003352">
    <property type="entry name" value="PTS_EIIC"/>
</dbReference>
<keyword evidence="10 12" id="KW-0472">Membrane</keyword>
<dbReference type="EMBL" id="BAAAMQ010000009">
    <property type="protein sequence ID" value="GAA2102109.1"/>
    <property type="molecule type" value="Genomic_DNA"/>
</dbReference>
<dbReference type="SUPFAM" id="SSF51261">
    <property type="entry name" value="Duplicated hybrid motif"/>
    <property type="match status" value="1"/>
</dbReference>
<evidence type="ECO:0000256" key="9">
    <source>
        <dbReference type="ARBA" id="ARBA00022989"/>
    </source>
</evidence>
<dbReference type="SUPFAM" id="SSF55604">
    <property type="entry name" value="Glucose permease domain IIB"/>
    <property type="match status" value="1"/>
</dbReference>
<comment type="subcellular location">
    <subcellularLocation>
        <location evidence="1">Cell membrane</location>
        <topology evidence="1">Multi-pass membrane protein</topology>
    </subcellularLocation>
</comment>
<dbReference type="InterPro" id="IPR001996">
    <property type="entry name" value="PTS_IIB_1"/>
</dbReference>
<dbReference type="Proteomes" id="UP001501161">
    <property type="component" value="Unassembled WGS sequence"/>
</dbReference>
<organism evidence="16 17">
    <name type="scientific">Nocardioides furvisabuli</name>
    <dbReference type="NCBI Taxonomy" id="375542"/>
    <lineage>
        <taxon>Bacteria</taxon>
        <taxon>Bacillati</taxon>
        <taxon>Actinomycetota</taxon>
        <taxon>Actinomycetes</taxon>
        <taxon>Propionibacteriales</taxon>
        <taxon>Nocardioidaceae</taxon>
        <taxon>Nocardioides</taxon>
    </lineage>
</organism>
<dbReference type="PROSITE" id="PS01035">
    <property type="entry name" value="PTS_EIIB_TYPE_1_CYS"/>
    <property type="match status" value="1"/>
</dbReference>
<evidence type="ECO:0000259" key="15">
    <source>
        <dbReference type="PROSITE" id="PS51103"/>
    </source>
</evidence>
<feature type="domain" description="PTS EIIA type-1" evidence="13">
    <location>
        <begin position="576"/>
        <end position="680"/>
    </location>
</feature>
<feature type="domain" description="PTS EIIB type-1" evidence="14">
    <location>
        <begin position="451"/>
        <end position="532"/>
    </location>
</feature>
<dbReference type="PROSITE" id="PS51093">
    <property type="entry name" value="PTS_EIIA_TYPE_1"/>
    <property type="match status" value="1"/>
</dbReference>
<comment type="caution">
    <text evidence="16">The sequence shown here is derived from an EMBL/GenBank/DDBJ whole genome shotgun (WGS) entry which is preliminary data.</text>
</comment>
<keyword evidence="9 12" id="KW-1133">Transmembrane helix</keyword>
<dbReference type="Gene3D" id="2.70.70.10">
    <property type="entry name" value="Glucose Permease (Domain IIA)"/>
    <property type="match status" value="1"/>
</dbReference>
<dbReference type="PANTHER" id="PTHR30009:SF20">
    <property type="entry name" value="PTS SYSTEM GLUCOSE-SPECIFIC EIICB COMPONENT-RELATED"/>
    <property type="match status" value="1"/>
</dbReference>
<feature type="transmembrane region" description="Helical" evidence="12">
    <location>
        <begin position="153"/>
        <end position="172"/>
    </location>
</feature>
<dbReference type="Pfam" id="PF00358">
    <property type="entry name" value="PTS_EIIA_1"/>
    <property type="match status" value="1"/>
</dbReference>
<dbReference type="Pfam" id="PF00367">
    <property type="entry name" value="PTS_EIIB"/>
    <property type="match status" value="1"/>
</dbReference>
<keyword evidence="7 12" id="KW-0812">Transmembrane</keyword>
<keyword evidence="8" id="KW-0418">Kinase</keyword>
<feature type="transmembrane region" description="Helical" evidence="12">
    <location>
        <begin position="252"/>
        <end position="271"/>
    </location>
</feature>
<evidence type="ECO:0000256" key="5">
    <source>
        <dbReference type="ARBA" id="ARBA00022679"/>
    </source>
</evidence>
<dbReference type="NCBIfam" id="TIGR00826">
    <property type="entry name" value="EIIB_glc"/>
    <property type="match status" value="1"/>
</dbReference>
<dbReference type="PROSITE" id="PS51098">
    <property type="entry name" value="PTS_EIIB_TYPE_1"/>
    <property type="match status" value="1"/>
</dbReference>
<dbReference type="PROSITE" id="PS51103">
    <property type="entry name" value="PTS_EIIC_TYPE_1"/>
    <property type="match status" value="1"/>
</dbReference>
<dbReference type="PROSITE" id="PS00371">
    <property type="entry name" value="PTS_EIIA_TYPE_1_HIS"/>
    <property type="match status" value="1"/>
</dbReference>
<dbReference type="PANTHER" id="PTHR30009">
    <property type="entry name" value="CYTOCHROME C-TYPE SYNTHESIS PROTEIN AND PTS TRANSMEMBRANE COMPONENT"/>
    <property type="match status" value="1"/>
</dbReference>
<keyword evidence="5" id="KW-0808">Transferase</keyword>
<sequence>MVYANLTLVYTNLPQPEDPMTTAATDQAASRRGGFRIPGFAQLQRLGKSLMLPIALLPAAGILLRVGQEDMLGQYNPPIIGPFFDAMSAAGGAIFANLPLLFAVGVAIGFARKADGSTALSAVAGYLVVAEVFKAMSPIVLAGETTPAGDQAMINYSVFAGIIIGVVTAWLFDRYHTIQLPSYLGFFGGRRFVPIVVSLASLFIGFGLSYLYPLFDMGLTGVAEFIGGSGAIGAFVYGFVNRMLIPLGLHHIVNTYIWFLYGDFTANGTTFNGELTRFANGDPEAGRLTAGFYPILMFGLPGAALAMIHAARARQKKLAIGILSAAGLTAFLTGVTEPLEFAFMFVAFPLFVIHAVLTGLSLALAYTLDIHLGFSFSAGLIDLLLYGTAPAAKNIPLLVLMGLVFFVLYYVMFRFAITRWNLLTPGRDPELDDADGAADGTDDPAGTDGATARAHRLIAAFGGADNLRAVDACITRLRIEVADKDAVDKAALRALGAAGVVEVGNNVQAVFGTQADELKDEIRAALVQGPAPAQSSASVEASTPAAPAPVARPATGRLAVLAPLGGTLVPLSEVPDATFAKGVVGHGVAIDPPRQVVDVVAPATGRILKLWPHAFALQTADGTGVLVHLGIDTVQLDGEGFSAHAAEGDEVVVGQSILRYDVPAVEAAGRNPVVPVIVLDRKADTVALRDLAAGADVKGLELLLTVAASPEA</sequence>
<feature type="transmembrane region" description="Helical" evidence="12">
    <location>
        <begin position="192"/>
        <end position="212"/>
    </location>
</feature>
<feature type="active site" description="Phosphocysteine intermediate; for EIIB activity" evidence="11">
    <location>
        <position position="473"/>
    </location>
</feature>
<feature type="transmembrane region" description="Helical" evidence="12">
    <location>
        <begin position="218"/>
        <end position="240"/>
    </location>
</feature>
<keyword evidence="6" id="KW-0598">Phosphotransferase system</keyword>
<dbReference type="InterPro" id="IPR018113">
    <property type="entry name" value="PTrfase_EIIB_Cys"/>
</dbReference>
<reference evidence="17" key="1">
    <citation type="journal article" date="2019" name="Int. J. Syst. Evol. Microbiol.">
        <title>The Global Catalogue of Microorganisms (GCM) 10K type strain sequencing project: providing services to taxonomists for standard genome sequencing and annotation.</title>
        <authorList>
            <consortium name="The Broad Institute Genomics Platform"/>
            <consortium name="The Broad Institute Genome Sequencing Center for Infectious Disease"/>
            <person name="Wu L."/>
            <person name="Ma J."/>
        </authorList>
    </citation>
    <scope>NUCLEOTIDE SEQUENCE [LARGE SCALE GENOMIC DNA]</scope>
    <source>
        <strain evidence="17">JCM 13813</strain>
    </source>
</reference>
<feature type="transmembrane region" description="Helical" evidence="12">
    <location>
        <begin position="341"/>
        <end position="365"/>
    </location>
</feature>
<name>A0ABN2X2S9_9ACTN</name>
<evidence type="ECO:0000256" key="12">
    <source>
        <dbReference type="SAM" id="Phobius"/>
    </source>
</evidence>
<evidence type="ECO:0000256" key="3">
    <source>
        <dbReference type="ARBA" id="ARBA00022475"/>
    </source>
</evidence>
<evidence type="ECO:0000256" key="10">
    <source>
        <dbReference type="ARBA" id="ARBA00023136"/>
    </source>
</evidence>
<keyword evidence="2" id="KW-0813">Transport</keyword>
<keyword evidence="17" id="KW-1185">Reference proteome</keyword>
<feature type="domain" description="PTS EIIC type-1" evidence="15">
    <location>
        <begin position="37"/>
        <end position="429"/>
    </location>
</feature>
<dbReference type="InterPro" id="IPR001127">
    <property type="entry name" value="PTS_EIIA_1_perm"/>
</dbReference>
<evidence type="ECO:0000256" key="4">
    <source>
        <dbReference type="ARBA" id="ARBA00022597"/>
    </source>
</evidence>
<evidence type="ECO:0000259" key="13">
    <source>
        <dbReference type="PROSITE" id="PS51093"/>
    </source>
</evidence>
<evidence type="ECO:0000256" key="8">
    <source>
        <dbReference type="ARBA" id="ARBA00022777"/>
    </source>
</evidence>
<feature type="transmembrane region" description="Helical" evidence="12">
    <location>
        <begin position="395"/>
        <end position="417"/>
    </location>
</feature>
<evidence type="ECO:0000256" key="7">
    <source>
        <dbReference type="ARBA" id="ARBA00022692"/>
    </source>
</evidence>
<dbReference type="InterPro" id="IPR050429">
    <property type="entry name" value="PTS_Glucose_EIICBA"/>
</dbReference>
<dbReference type="InterPro" id="IPR036878">
    <property type="entry name" value="Glu_permease_IIB"/>
</dbReference>